<feature type="compositionally biased region" description="Basic and acidic residues" evidence="1">
    <location>
        <begin position="360"/>
        <end position="369"/>
    </location>
</feature>
<feature type="region of interest" description="Disordered" evidence="1">
    <location>
        <begin position="356"/>
        <end position="377"/>
    </location>
</feature>
<sequence>ICPEFQQSCDIQEKEVYTDSVNEDLAESVSKSNQQTQQEENNAILNQISEIQHFQIHINNSISRNSNIQCSKQKNPESETSDPEIQVLTQSDTKPKSSADNFKFNQNSISVSIIATPTEASNYNGFPEITKKSDEEVTIVPCGQWSKSVMEIGGCLRSARKEGGEEELWVPLVESSRPWMTKWGQNGKVATGAEDDIAAKGRIEAAALKPEAEAVATCPPPTPPNTEPAVIQAAVMPYTEERVQRPPPKPPHLNPYTAALGDSSTAKILVAGRIGAMDDGGKQDTSNNVVSAEEMQTWVTAVVEGELTTGVEAGASGKEKRRTIVAGVDATMTEGGFRARQLRRYLSLNPPPLLATVPPWDRDRSKTREAGGGTMDDGLDKMMTGGLLADETQKTVIHTVRTHEGGALHGGAAQWLVGRSDVPAGVGDGFQCASLLFKIEEMKIREMLNPNFELGSKVVVQAQFQYLLSKLIIGSNLTEIYLEKLVGSIFFKQWDPGGPLCYWQ</sequence>
<comment type="caution">
    <text evidence="2">The sequence shown here is derived from an EMBL/GenBank/DDBJ whole genome shotgun (WGS) entry which is preliminary data.</text>
</comment>
<name>A0ABU6UBM2_9FABA</name>
<reference evidence="2 3" key="1">
    <citation type="journal article" date="2023" name="Plants (Basel)">
        <title>Bridging the Gap: Combining Genomics and Transcriptomics Approaches to Understand Stylosanthes scabra, an Orphan Legume from the Brazilian Caatinga.</title>
        <authorList>
            <person name="Ferreira-Neto J.R.C."/>
            <person name="da Silva M.D."/>
            <person name="Binneck E."/>
            <person name="de Melo N.F."/>
            <person name="da Silva R.H."/>
            <person name="de Melo A.L.T.M."/>
            <person name="Pandolfi V."/>
            <person name="Bustamante F.O."/>
            <person name="Brasileiro-Vidal A.C."/>
            <person name="Benko-Iseppon A.M."/>
        </authorList>
    </citation>
    <scope>NUCLEOTIDE SEQUENCE [LARGE SCALE GENOMIC DNA]</scope>
    <source>
        <tissue evidence="2">Leaves</tissue>
    </source>
</reference>
<evidence type="ECO:0000313" key="3">
    <source>
        <dbReference type="Proteomes" id="UP001341840"/>
    </source>
</evidence>
<proteinExistence type="predicted"/>
<evidence type="ECO:0000256" key="1">
    <source>
        <dbReference type="SAM" id="MobiDB-lite"/>
    </source>
</evidence>
<organism evidence="2 3">
    <name type="scientific">Stylosanthes scabra</name>
    <dbReference type="NCBI Taxonomy" id="79078"/>
    <lineage>
        <taxon>Eukaryota</taxon>
        <taxon>Viridiplantae</taxon>
        <taxon>Streptophyta</taxon>
        <taxon>Embryophyta</taxon>
        <taxon>Tracheophyta</taxon>
        <taxon>Spermatophyta</taxon>
        <taxon>Magnoliopsida</taxon>
        <taxon>eudicotyledons</taxon>
        <taxon>Gunneridae</taxon>
        <taxon>Pentapetalae</taxon>
        <taxon>rosids</taxon>
        <taxon>fabids</taxon>
        <taxon>Fabales</taxon>
        <taxon>Fabaceae</taxon>
        <taxon>Papilionoideae</taxon>
        <taxon>50 kb inversion clade</taxon>
        <taxon>dalbergioids sensu lato</taxon>
        <taxon>Dalbergieae</taxon>
        <taxon>Pterocarpus clade</taxon>
        <taxon>Stylosanthes</taxon>
    </lineage>
</organism>
<evidence type="ECO:0000313" key="2">
    <source>
        <dbReference type="EMBL" id="MED6158657.1"/>
    </source>
</evidence>
<feature type="non-terminal residue" evidence="2">
    <location>
        <position position="1"/>
    </location>
</feature>
<gene>
    <name evidence="2" type="ORF">PIB30_034714</name>
</gene>
<accession>A0ABU6UBM2</accession>
<dbReference type="Proteomes" id="UP001341840">
    <property type="component" value="Unassembled WGS sequence"/>
</dbReference>
<feature type="region of interest" description="Disordered" evidence="1">
    <location>
        <begin position="68"/>
        <end position="101"/>
    </location>
</feature>
<feature type="compositionally biased region" description="Polar residues" evidence="1">
    <location>
        <begin position="87"/>
        <end position="101"/>
    </location>
</feature>
<dbReference type="EMBL" id="JASCZI010120991">
    <property type="protein sequence ID" value="MED6158657.1"/>
    <property type="molecule type" value="Genomic_DNA"/>
</dbReference>
<protein>
    <submittedName>
        <fullName evidence="2">Uncharacterized protein</fullName>
    </submittedName>
</protein>
<keyword evidence="3" id="KW-1185">Reference proteome</keyword>